<dbReference type="OrthoDB" id="9804072at2"/>
<protein>
    <recommendedName>
        <fullName evidence="2">Pyridoxal phosphate homeostasis protein</fullName>
        <shortName evidence="2">PLP homeostasis protein</shortName>
    </recommendedName>
</protein>
<dbReference type="KEGG" id="rul:UC8_34050"/>
<comment type="cofactor">
    <cofactor evidence="3">
        <name>pyridoxal 5'-phosphate</name>
        <dbReference type="ChEBI" id="CHEBI:597326"/>
    </cofactor>
</comment>
<evidence type="ECO:0000256" key="2">
    <source>
        <dbReference type="HAMAP-Rule" id="MF_02087"/>
    </source>
</evidence>
<evidence type="ECO:0000256" key="4">
    <source>
        <dbReference type="RuleBase" id="RU004514"/>
    </source>
</evidence>
<dbReference type="Proteomes" id="UP000325286">
    <property type="component" value="Chromosome"/>
</dbReference>
<dbReference type="InterPro" id="IPR029066">
    <property type="entry name" value="PLP-binding_barrel"/>
</dbReference>
<feature type="modified residue" description="N6-(pyridoxal phosphate)lysine" evidence="2 3">
    <location>
        <position position="48"/>
    </location>
</feature>
<feature type="domain" description="Alanine racemase N-terminal" evidence="5">
    <location>
        <begin position="61"/>
        <end position="245"/>
    </location>
</feature>
<dbReference type="PIRSF" id="PIRSF004848">
    <property type="entry name" value="YBL036c_PLPDEIII"/>
    <property type="match status" value="1"/>
</dbReference>
<dbReference type="SUPFAM" id="SSF51419">
    <property type="entry name" value="PLP-binding barrel"/>
    <property type="match status" value="1"/>
</dbReference>
<dbReference type="RefSeq" id="WP_068138322.1">
    <property type="nucleotide sequence ID" value="NZ_CP042914.1"/>
</dbReference>
<gene>
    <name evidence="6" type="ORF">UC8_34050</name>
</gene>
<dbReference type="InterPro" id="IPR001608">
    <property type="entry name" value="Ala_racemase_N"/>
</dbReference>
<dbReference type="CDD" id="cd00635">
    <property type="entry name" value="PLPDE_III_YBL036c_like"/>
    <property type="match status" value="1"/>
</dbReference>
<dbReference type="EMBL" id="CP042914">
    <property type="protein sequence ID" value="QEG41385.1"/>
    <property type="molecule type" value="Genomic_DNA"/>
</dbReference>
<dbReference type="InterPro" id="IPR011078">
    <property type="entry name" value="PyrdxlP_homeostasis"/>
</dbReference>
<evidence type="ECO:0000256" key="3">
    <source>
        <dbReference type="PIRSR" id="PIRSR004848-1"/>
    </source>
</evidence>
<keyword evidence="1 2" id="KW-0663">Pyridoxal phosphate</keyword>
<evidence type="ECO:0000259" key="5">
    <source>
        <dbReference type="Pfam" id="PF01168"/>
    </source>
</evidence>
<dbReference type="PANTHER" id="PTHR10146:SF14">
    <property type="entry name" value="PYRIDOXAL PHOSPHATE HOMEOSTASIS PROTEIN"/>
    <property type="match status" value="1"/>
</dbReference>
<sequence>MITFHQPLPPADLATVRDNWLRLVEDVAKAAADAGRTAADVQIVGVTKYVDPPTAACLVAAGCHHLGENRPQKLWEKAQWMQQQSSDPDRIRWHMIGHLQRNKIRRTVPLLHLLHSVDSPRLATALSEVVSDSREADAAPLDVLLEVNVTGDESKTGMLPDQARQTLESLLAQPAIRVQGLMGMAGIAADPAECRRQFATIRQLRDDWQSEYSMVLPQLSMGMSGDFAEAIAEGATIIRVGTRLFAGL</sequence>
<dbReference type="Pfam" id="PF01168">
    <property type="entry name" value="Ala_racemase_N"/>
    <property type="match status" value="1"/>
</dbReference>
<dbReference type="GO" id="GO:0030170">
    <property type="term" value="F:pyridoxal phosphate binding"/>
    <property type="evidence" value="ECO:0007669"/>
    <property type="project" value="UniProtKB-UniRule"/>
</dbReference>
<evidence type="ECO:0000313" key="6">
    <source>
        <dbReference type="EMBL" id="QEG41385.1"/>
    </source>
</evidence>
<proteinExistence type="inferred from homology"/>
<evidence type="ECO:0000256" key="1">
    <source>
        <dbReference type="ARBA" id="ARBA00022898"/>
    </source>
</evidence>
<evidence type="ECO:0000313" key="7">
    <source>
        <dbReference type="Proteomes" id="UP000325286"/>
    </source>
</evidence>
<comment type="similarity">
    <text evidence="2 4">Belongs to the pyridoxal phosphate-binding protein YggS/PROSC family.</text>
</comment>
<dbReference type="PANTHER" id="PTHR10146">
    <property type="entry name" value="PROLINE SYNTHETASE CO-TRANSCRIBED BACTERIAL HOMOLOG PROTEIN"/>
    <property type="match status" value="1"/>
</dbReference>
<keyword evidence="7" id="KW-1185">Reference proteome</keyword>
<dbReference type="NCBIfam" id="TIGR00044">
    <property type="entry name" value="YggS family pyridoxal phosphate-dependent enzyme"/>
    <property type="match status" value="1"/>
</dbReference>
<name>A0A5B9QVI1_9BACT</name>
<accession>A0A5B9QVI1</accession>
<organism evidence="6 7">
    <name type="scientific">Roseimaritima ulvae</name>
    <dbReference type="NCBI Taxonomy" id="980254"/>
    <lineage>
        <taxon>Bacteria</taxon>
        <taxon>Pseudomonadati</taxon>
        <taxon>Planctomycetota</taxon>
        <taxon>Planctomycetia</taxon>
        <taxon>Pirellulales</taxon>
        <taxon>Pirellulaceae</taxon>
        <taxon>Roseimaritima</taxon>
    </lineage>
</organism>
<dbReference type="Gene3D" id="3.20.20.10">
    <property type="entry name" value="Alanine racemase"/>
    <property type="match status" value="1"/>
</dbReference>
<comment type="function">
    <text evidence="2">Pyridoxal 5'-phosphate (PLP)-binding protein, which is involved in PLP homeostasis.</text>
</comment>
<reference evidence="6 7" key="1">
    <citation type="submission" date="2019-08" db="EMBL/GenBank/DDBJ databases">
        <title>Deep-cultivation of Planctomycetes and their phenomic and genomic characterization uncovers novel biology.</title>
        <authorList>
            <person name="Wiegand S."/>
            <person name="Jogler M."/>
            <person name="Boedeker C."/>
            <person name="Pinto D."/>
            <person name="Vollmers J."/>
            <person name="Rivas-Marin E."/>
            <person name="Kohn T."/>
            <person name="Peeters S.H."/>
            <person name="Heuer A."/>
            <person name="Rast P."/>
            <person name="Oberbeckmann S."/>
            <person name="Bunk B."/>
            <person name="Jeske O."/>
            <person name="Meyerdierks A."/>
            <person name="Storesund J.E."/>
            <person name="Kallscheuer N."/>
            <person name="Luecker S."/>
            <person name="Lage O.M."/>
            <person name="Pohl T."/>
            <person name="Merkel B.J."/>
            <person name="Hornburger P."/>
            <person name="Mueller R.-W."/>
            <person name="Bruemmer F."/>
            <person name="Labrenz M."/>
            <person name="Spormann A.M."/>
            <person name="Op den Camp H."/>
            <person name="Overmann J."/>
            <person name="Amann R."/>
            <person name="Jetten M.S.M."/>
            <person name="Mascher T."/>
            <person name="Medema M.H."/>
            <person name="Devos D.P."/>
            <person name="Kaster A.-K."/>
            <person name="Ovreas L."/>
            <person name="Rohde M."/>
            <person name="Galperin M.Y."/>
            <person name="Jogler C."/>
        </authorList>
    </citation>
    <scope>NUCLEOTIDE SEQUENCE [LARGE SCALE GENOMIC DNA]</scope>
    <source>
        <strain evidence="6 7">UC8</strain>
    </source>
</reference>
<dbReference type="HAMAP" id="MF_02087">
    <property type="entry name" value="PLP_homeostasis"/>
    <property type="match status" value="1"/>
</dbReference>
<dbReference type="AlphaFoldDB" id="A0A5B9QVI1"/>